<dbReference type="SUPFAM" id="SSF50249">
    <property type="entry name" value="Nucleic acid-binding proteins"/>
    <property type="match status" value="1"/>
</dbReference>
<dbReference type="OrthoDB" id="3268233at2"/>
<keyword evidence="1" id="KW-0067">ATP-binding</keyword>
<sequence length="125" mass="13809">MSGGGLLRRLSERFTQTADEAEAADVRRRSHSTGAHEIAALADRQVATVAGKVRSVTLRPQSTVPALVVDLDDGSQVLVLVWLGRRKIRGIEPGTFLRATGRVCYREERPTIFNPAYELLPRRAE</sequence>
<comment type="caution">
    <text evidence="1">The sequence shown here is derived from an EMBL/GenBank/DDBJ whole genome shotgun (WGS) entry which is preliminary data.</text>
</comment>
<evidence type="ECO:0000313" key="1">
    <source>
        <dbReference type="EMBL" id="CCI52982.1"/>
    </source>
</evidence>
<dbReference type="EMBL" id="CAJC01000135">
    <property type="protein sequence ID" value="CCI52982.1"/>
    <property type="molecule type" value="Genomic_DNA"/>
</dbReference>
<dbReference type="GO" id="GO:0004386">
    <property type="term" value="F:helicase activity"/>
    <property type="evidence" value="ECO:0007669"/>
    <property type="project" value="UniProtKB-KW"/>
</dbReference>
<dbReference type="STRING" id="1193518.BN13_260027"/>
<keyword evidence="2" id="KW-1185">Reference proteome</keyword>
<name>A0A077MDL6_9MICO</name>
<proteinExistence type="predicted"/>
<dbReference type="InterPro" id="IPR012340">
    <property type="entry name" value="NA-bd_OB-fold"/>
</dbReference>
<keyword evidence="1" id="KW-0547">Nucleotide-binding</keyword>
<gene>
    <name evidence="1" type="ORF">BN13_260027</name>
</gene>
<dbReference type="RefSeq" id="WP_048545289.1">
    <property type="nucleotide sequence ID" value="NZ_HF571038.1"/>
</dbReference>
<dbReference type="CDD" id="cd04488">
    <property type="entry name" value="RecG_wedge_OBF"/>
    <property type="match status" value="1"/>
</dbReference>
<keyword evidence="1" id="KW-0347">Helicase</keyword>
<keyword evidence="1" id="KW-0378">Hydrolase</keyword>
<protein>
    <submittedName>
        <fullName evidence="1">Nucleic acid binding OB-fold tRNA/helicase-type</fullName>
    </submittedName>
</protein>
<evidence type="ECO:0000313" key="2">
    <source>
        <dbReference type="Proteomes" id="UP000035720"/>
    </source>
</evidence>
<organism evidence="1 2">
    <name type="scientific">Nostocoides jenkinsii Ben 74</name>
    <dbReference type="NCBI Taxonomy" id="1193518"/>
    <lineage>
        <taxon>Bacteria</taxon>
        <taxon>Bacillati</taxon>
        <taxon>Actinomycetota</taxon>
        <taxon>Actinomycetes</taxon>
        <taxon>Micrococcales</taxon>
        <taxon>Intrasporangiaceae</taxon>
        <taxon>Nostocoides</taxon>
    </lineage>
</organism>
<dbReference type="Gene3D" id="2.40.50.140">
    <property type="entry name" value="Nucleic acid-binding proteins"/>
    <property type="match status" value="1"/>
</dbReference>
<dbReference type="Proteomes" id="UP000035720">
    <property type="component" value="Unassembled WGS sequence"/>
</dbReference>
<accession>A0A077MDL6</accession>
<reference evidence="1 2" key="1">
    <citation type="journal article" date="2013" name="ISME J.">
        <title>A metabolic model for members of the genus Tetrasphaera involved in enhanced biological phosphorus removal.</title>
        <authorList>
            <person name="Kristiansen R."/>
            <person name="Nguyen H.T.T."/>
            <person name="Saunders A.M."/>
            <person name="Nielsen J.L."/>
            <person name="Wimmer R."/>
            <person name="Le V.Q."/>
            <person name="McIlroy S.J."/>
            <person name="Petrovski S."/>
            <person name="Seviour R.J."/>
            <person name="Calteau A."/>
            <person name="Nielsen K.L."/>
            <person name="Nielsen P.H."/>
        </authorList>
    </citation>
    <scope>NUCLEOTIDE SEQUENCE [LARGE SCALE GENOMIC DNA]</scope>
    <source>
        <strain evidence="1 2">Ben 74</strain>
    </source>
</reference>
<dbReference type="AlphaFoldDB" id="A0A077MDL6"/>